<dbReference type="InterPro" id="IPR027417">
    <property type="entry name" value="P-loop_NTPase"/>
</dbReference>
<dbReference type="SMART" id="SM00847">
    <property type="entry name" value="HA2"/>
    <property type="match status" value="1"/>
</dbReference>
<evidence type="ECO:0000256" key="1">
    <source>
        <dbReference type="ARBA" id="ARBA00022741"/>
    </source>
</evidence>
<dbReference type="PROSITE" id="PS51192">
    <property type="entry name" value="HELICASE_ATP_BIND_1"/>
    <property type="match status" value="1"/>
</dbReference>
<dbReference type="InterPro" id="IPR048333">
    <property type="entry name" value="HA2_WH"/>
</dbReference>
<proteinExistence type="predicted"/>
<dbReference type="InterPro" id="IPR014001">
    <property type="entry name" value="Helicase_ATP-bd"/>
</dbReference>
<feature type="domain" description="Helicase C-terminal" evidence="5">
    <location>
        <begin position="596"/>
        <end position="771"/>
    </location>
</feature>
<protein>
    <submittedName>
        <fullName evidence="6">Uncharacterized protein</fullName>
    </submittedName>
</protein>
<feature type="domain" description="Helicase ATP-binding" evidence="4">
    <location>
        <begin position="338"/>
        <end position="512"/>
    </location>
</feature>
<dbReference type="SUPFAM" id="SSF52540">
    <property type="entry name" value="P-loop containing nucleoside triphosphate hydrolases"/>
    <property type="match status" value="1"/>
</dbReference>
<dbReference type="AlphaFoldDB" id="A0A9W9V3Z0"/>
<dbReference type="EMBL" id="JAPZBR010000001">
    <property type="protein sequence ID" value="KAJ5366789.1"/>
    <property type="molecule type" value="Genomic_DNA"/>
</dbReference>
<dbReference type="CDD" id="cd18791">
    <property type="entry name" value="SF2_C_RHA"/>
    <property type="match status" value="1"/>
</dbReference>
<dbReference type="Proteomes" id="UP001148299">
    <property type="component" value="Unassembled WGS sequence"/>
</dbReference>
<evidence type="ECO:0000313" key="6">
    <source>
        <dbReference type="EMBL" id="KAJ5366789.1"/>
    </source>
</evidence>
<dbReference type="PROSITE" id="PS51194">
    <property type="entry name" value="HELICASE_CTER"/>
    <property type="match status" value="1"/>
</dbReference>
<accession>A0A9W9V3Z0</accession>
<dbReference type="InterPro" id="IPR001650">
    <property type="entry name" value="Helicase_C-like"/>
</dbReference>
<name>A0A9W9V3Z0_PENBR</name>
<dbReference type="GO" id="GO:0004386">
    <property type="term" value="F:helicase activity"/>
    <property type="evidence" value="ECO:0007669"/>
    <property type="project" value="TreeGrafter"/>
</dbReference>
<dbReference type="CDD" id="cd17917">
    <property type="entry name" value="DEXHc_RHA-like"/>
    <property type="match status" value="1"/>
</dbReference>
<dbReference type="Pfam" id="PF00271">
    <property type="entry name" value="Helicase_C"/>
    <property type="match status" value="1"/>
</dbReference>
<dbReference type="Gene3D" id="3.40.50.300">
    <property type="entry name" value="P-loop containing nucleotide triphosphate hydrolases"/>
    <property type="match status" value="2"/>
</dbReference>
<dbReference type="InterPro" id="IPR011545">
    <property type="entry name" value="DEAD/DEAH_box_helicase_dom"/>
</dbReference>
<organism evidence="6 7">
    <name type="scientific">Penicillium brevicompactum</name>
    <dbReference type="NCBI Taxonomy" id="5074"/>
    <lineage>
        <taxon>Eukaryota</taxon>
        <taxon>Fungi</taxon>
        <taxon>Dikarya</taxon>
        <taxon>Ascomycota</taxon>
        <taxon>Pezizomycotina</taxon>
        <taxon>Eurotiomycetes</taxon>
        <taxon>Eurotiomycetidae</taxon>
        <taxon>Eurotiales</taxon>
        <taxon>Aspergillaceae</taxon>
        <taxon>Penicillium</taxon>
    </lineage>
</organism>
<dbReference type="Pfam" id="PF04408">
    <property type="entry name" value="WHD_HA2"/>
    <property type="match status" value="1"/>
</dbReference>
<evidence type="ECO:0000256" key="2">
    <source>
        <dbReference type="ARBA" id="ARBA00022840"/>
    </source>
</evidence>
<keyword evidence="1" id="KW-0547">Nucleotide-binding</keyword>
<keyword evidence="2" id="KW-0067">ATP-binding</keyword>
<dbReference type="InterPro" id="IPR007502">
    <property type="entry name" value="Helicase-assoc_dom"/>
</dbReference>
<feature type="region of interest" description="Disordered" evidence="3">
    <location>
        <begin position="285"/>
        <end position="315"/>
    </location>
</feature>
<dbReference type="PANTHER" id="PTHR18934">
    <property type="entry name" value="ATP-DEPENDENT RNA HELICASE"/>
    <property type="match status" value="1"/>
</dbReference>
<reference evidence="6" key="2">
    <citation type="journal article" date="2023" name="IMA Fungus">
        <title>Comparative genomic study of the Penicillium genus elucidates a diverse pangenome and 15 lateral gene transfer events.</title>
        <authorList>
            <person name="Petersen C."/>
            <person name="Sorensen T."/>
            <person name="Nielsen M.R."/>
            <person name="Sondergaard T.E."/>
            <person name="Sorensen J.L."/>
            <person name="Fitzpatrick D.A."/>
            <person name="Frisvad J.C."/>
            <person name="Nielsen K.L."/>
        </authorList>
    </citation>
    <scope>NUCLEOTIDE SEQUENCE</scope>
    <source>
        <strain evidence="6">IBT 35675</strain>
    </source>
</reference>
<dbReference type="SMART" id="SM00487">
    <property type="entry name" value="DEXDc"/>
    <property type="match status" value="1"/>
</dbReference>
<keyword evidence="7" id="KW-1185">Reference proteome</keyword>
<dbReference type="GO" id="GO:0005524">
    <property type="term" value="F:ATP binding"/>
    <property type="evidence" value="ECO:0007669"/>
    <property type="project" value="UniProtKB-KW"/>
</dbReference>
<evidence type="ECO:0000259" key="5">
    <source>
        <dbReference type="PROSITE" id="PS51194"/>
    </source>
</evidence>
<gene>
    <name evidence="6" type="ORF">N7541_000730</name>
</gene>
<reference evidence="6" key="1">
    <citation type="submission" date="2022-12" db="EMBL/GenBank/DDBJ databases">
        <authorList>
            <person name="Petersen C."/>
        </authorList>
    </citation>
    <scope>NUCLEOTIDE SEQUENCE</scope>
    <source>
        <strain evidence="6">IBT 35675</strain>
    </source>
</reference>
<evidence type="ECO:0000256" key="3">
    <source>
        <dbReference type="SAM" id="MobiDB-lite"/>
    </source>
</evidence>
<dbReference type="PANTHER" id="PTHR18934:SF203">
    <property type="entry name" value="ATP-DEPENDENT RNA HELICASE A"/>
    <property type="match status" value="1"/>
</dbReference>
<dbReference type="Gene3D" id="1.20.120.1080">
    <property type="match status" value="1"/>
</dbReference>
<dbReference type="SMART" id="SM00490">
    <property type="entry name" value="HELICc"/>
    <property type="match status" value="1"/>
</dbReference>
<sequence>MATGTSACLYLRKISQPHLLARNESRLGIVGLGLRQMRLRQSTGRTIHTTRGATVPLRPSLRPRPAGARVITRHNTHDHGVDGGFVGSGLLMGFGDEVSRKAVLEANIGGGDNEVDDSLPAENDAVNQENDFDDVFNRLVKTDLVSETVKVVDLRHKRHLQNYICTVDLNGKRKTLRRTYPTYSPSEALAQGRKFVVGRLQKTGLWEKLEGLLSMVESGDEGFSRSLKQVNAFAQSQLPSSVVSLRVQDDLMCVLDEEAMNDLDLANTRARDLIDLRKKNSREHSNLIQPISRKARRRRNQQLEASKFRANTSNDPSYRALRQKVRQLPVRQRGKEVVNLINSNAFSLCVAETGSGKSTQVPQLLLEDAISRSEGAYCKILCVQPRRVAARGLSLRVAHERQEYIGNSVGYSVRFDSKPPKNCGSIQFCTTGILMNMLKDGPETFASFSHIVLDEVHTRDVQLDLAVMVLRRMIEQRMSLGESVPKVVLMSATVDVELFASYFTIKAPDGTALPVPHIEIPGRSFEIKKHYLEEVVHGVSHTLRPEILTILLQEHGPTANFLNNHFKALDQPEESGVFFPSESPSELEESNVATGLITAHILSILSQDKEGSILAFAPGMKHLEEISSQLQAVGPRLGLNFDDTDRFKIIILHSQLHQVQNELLAPVPEGCQRIIISTDIAESSLTIPDVRHVIDSGKNNRADYDSGEQVHEIAPRWISKASALQRAGRAGRTQNGNYYFLGSSKRFHALNQTNSSELTRSTLELLCLNLRRIMPDPSVSLSELFAQTLEPPEAGKVRLAVEQLQNLRALDDKEELTSLGRILEQLAMDPASGKMVLLGLIFRCLDPMLVLASLGSESLFHQQFDANQRARANATRVRLQGKNQARSDHILNILAYNDIRTTYQENEQRLLEERDSSPVGADRMTRAEVDEEAAQLTAEYAHADMLKWGKARAAYMNAVSIMRMLNEARLSAFRKPRMFGEFGYPDQNRNSDNQSLIKALLVHCLSPNLAVKYVGTNNLEINPGVRLAQSIKSTENQTTLFAYTRKVARKSFVEIQEVTEVSPLSACLLAQKLEPKDGNILVDSWLEFALKGESADQEDIVESLILFHEKLNATLQTAFEVLGYDPVSHTKLGSQWNRRRQKLFTELETAVEAIVSLETPQERTVAPQHWTDST</sequence>
<evidence type="ECO:0000313" key="7">
    <source>
        <dbReference type="Proteomes" id="UP001148299"/>
    </source>
</evidence>
<evidence type="ECO:0000259" key="4">
    <source>
        <dbReference type="PROSITE" id="PS51192"/>
    </source>
</evidence>
<comment type="caution">
    <text evidence="6">The sequence shown here is derived from an EMBL/GenBank/DDBJ whole genome shotgun (WGS) entry which is preliminary data.</text>
</comment>
<dbReference type="GO" id="GO:0003723">
    <property type="term" value="F:RNA binding"/>
    <property type="evidence" value="ECO:0007669"/>
    <property type="project" value="TreeGrafter"/>
</dbReference>
<dbReference type="Pfam" id="PF00270">
    <property type="entry name" value="DEAD"/>
    <property type="match status" value="1"/>
</dbReference>